<keyword evidence="5" id="KW-0378">Hydrolase</keyword>
<dbReference type="OrthoDB" id="9798929at2"/>
<comment type="similarity">
    <text evidence="1">Belongs to the type-I restriction system S methylase family.</text>
</comment>
<accession>A0A5S3WME3</accession>
<dbReference type="GO" id="GO:0003677">
    <property type="term" value="F:DNA binding"/>
    <property type="evidence" value="ECO:0007669"/>
    <property type="project" value="UniProtKB-KW"/>
</dbReference>
<feature type="domain" description="Type I restriction modification DNA specificity" evidence="4">
    <location>
        <begin position="117"/>
        <end position="188"/>
    </location>
</feature>
<proteinExistence type="inferred from homology"/>
<dbReference type="RefSeq" id="WP_138550578.1">
    <property type="nucleotide sequence ID" value="NZ_PNCH01000013.1"/>
</dbReference>
<dbReference type="GO" id="GO:0009307">
    <property type="term" value="P:DNA restriction-modification system"/>
    <property type="evidence" value="ECO:0007669"/>
    <property type="project" value="UniProtKB-KW"/>
</dbReference>
<dbReference type="Gene3D" id="1.10.287.1120">
    <property type="entry name" value="Bipartite methylase S protein"/>
    <property type="match status" value="1"/>
</dbReference>
<dbReference type="InterPro" id="IPR051212">
    <property type="entry name" value="Type-I_RE_S_subunit"/>
</dbReference>
<dbReference type="PANTHER" id="PTHR43140">
    <property type="entry name" value="TYPE-1 RESTRICTION ENZYME ECOKI SPECIFICITY PROTEIN"/>
    <property type="match status" value="1"/>
</dbReference>
<dbReference type="AlphaFoldDB" id="A0A5S3WME3"/>
<reference evidence="6" key="2">
    <citation type="submission" date="2019-06" db="EMBL/GenBank/DDBJ databases">
        <title>Co-occurence of chitin degradation, pigmentation and bioactivity in marine Pseudoalteromonas.</title>
        <authorList>
            <person name="Sonnenschein E.C."/>
            <person name="Bech P.K."/>
        </authorList>
    </citation>
    <scope>NUCLEOTIDE SEQUENCE [LARGE SCALE GENOMIC DNA]</scope>
    <source>
        <strain evidence="6">S2676</strain>
    </source>
</reference>
<dbReference type="PANTHER" id="PTHR43140:SF1">
    <property type="entry name" value="TYPE I RESTRICTION ENZYME ECOKI SPECIFICITY SUBUNIT"/>
    <property type="match status" value="1"/>
</dbReference>
<evidence type="ECO:0000256" key="3">
    <source>
        <dbReference type="ARBA" id="ARBA00023125"/>
    </source>
</evidence>
<protein>
    <submittedName>
        <fullName evidence="5">Restriction endonuclease subunit S</fullName>
    </submittedName>
</protein>
<gene>
    <name evidence="5" type="ORF">CWB99_12500</name>
</gene>
<dbReference type="Gene3D" id="3.90.220.20">
    <property type="entry name" value="DNA methylase specificity domains"/>
    <property type="match status" value="2"/>
</dbReference>
<evidence type="ECO:0000259" key="4">
    <source>
        <dbReference type="Pfam" id="PF01420"/>
    </source>
</evidence>
<organism evidence="5 6">
    <name type="scientific">Pseudoalteromonas rubra</name>
    <dbReference type="NCBI Taxonomy" id="43658"/>
    <lineage>
        <taxon>Bacteria</taxon>
        <taxon>Pseudomonadati</taxon>
        <taxon>Pseudomonadota</taxon>
        <taxon>Gammaproteobacteria</taxon>
        <taxon>Alteromonadales</taxon>
        <taxon>Pseudoalteromonadaceae</taxon>
        <taxon>Pseudoalteromonas</taxon>
    </lineage>
</organism>
<keyword evidence="3" id="KW-0238">DNA-binding</keyword>
<keyword evidence="5" id="KW-0540">Nuclease</keyword>
<sequence length="434" mass="49425">MSNTVIEQIPKYDSYKESGVEWLGEIPEHWSLTPNKRIFNLKKKLVGKRSSEYDLLSLTLKGIIKRDMDNPEGKFPAEFDTYQEVSSGDFVFCLFDVEETPRTVGLSKFDGMITGAYTVFNPSEQYSREFLYYFYLNLDTDKKLKPLYKGLRNTISKEVFFSFKAFVPPINEQVKIAKYLDRTTAQIDEAIVIKQKQIELLKECKQIIIQQAVTQGLNPDSPMKDSGVDWIGTIPEHWEAIKLKHLFKETTSRTKTGEETLLSLRMERGLVPHNEVSDKPISAENLIDYKMVEPGQMVMNRMRAAIGIFGIPSQAGLVSPDYAVYNVSQEIVAEFYLLLFKTQIMGTQFRLASKGMGTGSSGFMRLYNENFGNIKVPFAPSVEQKEILEKIEKESSKLNRAIDNLNLSIDKLKEYKTTLINSAVTGKIKVTELA</sequence>
<dbReference type="Proteomes" id="UP000310249">
    <property type="component" value="Unassembled WGS sequence"/>
</dbReference>
<evidence type="ECO:0000256" key="1">
    <source>
        <dbReference type="ARBA" id="ARBA00010923"/>
    </source>
</evidence>
<keyword evidence="2" id="KW-0680">Restriction system</keyword>
<dbReference type="InterPro" id="IPR000055">
    <property type="entry name" value="Restrct_endonuc_typeI_TRD"/>
</dbReference>
<feature type="domain" description="Type I restriction modification DNA specificity" evidence="4">
    <location>
        <begin position="282"/>
        <end position="400"/>
    </location>
</feature>
<dbReference type="SUPFAM" id="SSF116734">
    <property type="entry name" value="DNA methylase specificity domain"/>
    <property type="match status" value="2"/>
</dbReference>
<evidence type="ECO:0000256" key="2">
    <source>
        <dbReference type="ARBA" id="ARBA00022747"/>
    </source>
</evidence>
<keyword evidence="5" id="KW-0255">Endonuclease</keyword>
<dbReference type="GO" id="GO:0004519">
    <property type="term" value="F:endonuclease activity"/>
    <property type="evidence" value="ECO:0007669"/>
    <property type="project" value="UniProtKB-KW"/>
</dbReference>
<name>A0A5S3WME3_9GAMM</name>
<comment type="caution">
    <text evidence="5">The sequence shown here is derived from an EMBL/GenBank/DDBJ whole genome shotgun (WGS) entry which is preliminary data.</text>
</comment>
<evidence type="ECO:0000313" key="6">
    <source>
        <dbReference type="Proteomes" id="UP000310249"/>
    </source>
</evidence>
<dbReference type="InterPro" id="IPR044946">
    <property type="entry name" value="Restrct_endonuc_typeI_TRD_sf"/>
</dbReference>
<reference evidence="5 6" key="1">
    <citation type="submission" date="2018-01" db="EMBL/GenBank/DDBJ databases">
        <authorList>
            <person name="Paulsen S."/>
            <person name="Gram L.K."/>
        </authorList>
    </citation>
    <scope>NUCLEOTIDE SEQUENCE [LARGE SCALE GENOMIC DNA]</scope>
    <source>
        <strain evidence="5 6">S2676</strain>
    </source>
</reference>
<dbReference type="Pfam" id="PF01420">
    <property type="entry name" value="Methylase_S"/>
    <property type="match status" value="2"/>
</dbReference>
<dbReference type="EMBL" id="PNCI01000027">
    <property type="protein sequence ID" value="TMP28224.1"/>
    <property type="molecule type" value="Genomic_DNA"/>
</dbReference>
<evidence type="ECO:0000313" key="5">
    <source>
        <dbReference type="EMBL" id="TMP28224.1"/>
    </source>
</evidence>